<reference evidence="1" key="2">
    <citation type="submission" date="2013-04" db="UniProtKB">
        <authorList>
            <consortium name="EnsemblPlants"/>
        </authorList>
    </citation>
    <scope>IDENTIFICATION</scope>
</reference>
<name>J3NDK8_ORYBR</name>
<accession>J3NDK8</accession>
<evidence type="ECO:0000313" key="2">
    <source>
        <dbReference type="Proteomes" id="UP000006038"/>
    </source>
</evidence>
<proteinExistence type="predicted"/>
<dbReference type="Proteomes" id="UP000006038">
    <property type="component" value="Chromosome 12"/>
</dbReference>
<dbReference type="HOGENOM" id="CLU_2856535_0_0_1"/>
<evidence type="ECO:0000313" key="1">
    <source>
        <dbReference type="EnsemblPlants" id="OB12G20660.1"/>
    </source>
</evidence>
<dbReference type="AlphaFoldDB" id="J3NDK8"/>
<organism evidence="1">
    <name type="scientific">Oryza brachyantha</name>
    <name type="common">malo sina</name>
    <dbReference type="NCBI Taxonomy" id="4533"/>
    <lineage>
        <taxon>Eukaryota</taxon>
        <taxon>Viridiplantae</taxon>
        <taxon>Streptophyta</taxon>
        <taxon>Embryophyta</taxon>
        <taxon>Tracheophyta</taxon>
        <taxon>Spermatophyta</taxon>
        <taxon>Magnoliopsida</taxon>
        <taxon>Liliopsida</taxon>
        <taxon>Poales</taxon>
        <taxon>Poaceae</taxon>
        <taxon>BOP clade</taxon>
        <taxon>Oryzoideae</taxon>
        <taxon>Oryzeae</taxon>
        <taxon>Oryzinae</taxon>
        <taxon>Oryza</taxon>
    </lineage>
</organism>
<sequence>MDDHIAGAGHYSTPPCGFCGRATVAIDFAAVPAGFCTCNACLHDLAGVPGYRCPVCNFTLHREGC</sequence>
<dbReference type="Gramene" id="OB12G20660.1">
    <property type="protein sequence ID" value="OB12G20660.1"/>
    <property type="gene ID" value="OB12G20660"/>
</dbReference>
<reference evidence="1" key="1">
    <citation type="journal article" date="2013" name="Nat. Commun.">
        <title>Whole-genome sequencing of Oryza brachyantha reveals mechanisms underlying Oryza genome evolution.</title>
        <authorList>
            <person name="Chen J."/>
            <person name="Huang Q."/>
            <person name="Gao D."/>
            <person name="Wang J."/>
            <person name="Lang Y."/>
            <person name="Liu T."/>
            <person name="Li B."/>
            <person name="Bai Z."/>
            <person name="Luis Goicoechea J."/>
            <person name="Liang C."/>
            <person name="Chen C."/>
            <person name="Zhang W."/>
            <person name="Sun S."/>
            <person name="Liao Y."/>
            <person name="Zhang X."/>
            <person name="Yang L."/>
            <person name="Song C."/>
            <person name="Wang M."/>
            <person name="Shi J."/>
            <person name="Liu G."/>
            <person name="Liu J."/>
            <person name="Zhou H."/>
            <person name="Zhou W."/>
            <person name="Yu Q."/>
            <person name="An N."/>
            <person name="Chen Y."/>
            <person name="Cai Q."/>
            <person name="Wang B."/>
            <person name="Liu B."/>
            <person name="Min J."/>
            <person name="Huang Y."/>
            <person name="Wu H."/>
            <person name="Li Z."/>
            <person name="Zhang Y."/>
            <person name="Yin Y."/>
            <person name="Song W."/>
            <person name="Jiang J."/>
            <person name="Jackson S.A."/>
            <person name="Wing R.A."/>
            <person name="Wang J."/>
            <person name="Chen M."/>
        </authorList>
    </citation>
    <scope>NUCLEOTIDE SEQUENCE [LARGE SCALE GENOMIC DNA]</scope>
    <source>
        <strain evidence="1">cv. IRGC 101232</strain>
    </source>
</reference>
<keyword evidence="2" id="KW-1185">Reference proteome</keyword>
<protein>
    <submittedName>
        <fullName evidence="1">Uncharacterized protein</fullName>
    </submittedName>
</protein>
<dbReference type="EnsemblPlants" id="OB12G20660.1">
    <property type="protein sequence ID" value="OB12G20660.1"/>
    <property type="gene ID" value="OB12G20660"/>
</dbReference>